<evidence type="ECO:0000313" key="3">
    <source>
        <dbReference type="Proteomes" id="UP000054217"/>
    </source>
</evidence>
<reference evidence="2 3" key="1">
    <citation type="submission" date="2014-04" db="EMBL/GenBank/DDBJ databases">
        <authorList>
            <consortium name="DOE Joint Genome Institute"/>
            <person name="Kuo A."/>
            <person name="Kohler A."/>
            <person name="Costa M.D."/>
            <person name="Nagy L.G."/>
            <person name="Floudas D."/>
            <person name="Copeland A."/>
            <person name="Barry K.W."/>
            <person name="Cichocki N."/>
            <person name="Veneault-Fourrey C."/>
            <person name="LaButti K."/>
            <person name="Lindquist E.A."/>
            <person name="Lipzen A."/>
            <person name="Lundell T."/>
            <person name="Morin E."/>
            <person name="Murat C."/>
            <person name="Sun H."/>
            <person name="Tunlid A."/>
            <person name="Henrissat B."/>
            <person name="Grigoriev I.V."/>
            <person name="Hibbett D.S."/>
            <person name="Martin F."/>
            <person name="Nordberg H.P."/>
            <person name="Cantor M.N."/>
            <person name="Hua S.X."/>
        </authorList>
    </citation>
    <scope>NUCLEOTIDE SEQUENCE [LARGE SCALE GENOMIC DNA]</scope>
    <source>
        <strain evidence="2 3">Marx 270</strain>
    </source>
</reference>
<protein>
    <submittedName>
        <fullName evidence="2">Uncharacterized protein</fullName>
    </submittedName>
</protein>
<feature type="compositionally biased region" description="Basic and acidic residues" evidence="1">
    <location>
        <begin position="15"/>
        <end position="29"/>
    </location>
</feature>
<gene>
    <name evidence="2" type="ORF">M404DRAFT_998937</name>
</gene>
<reference evidence="3" key="2">
    <citation type="submission" date="2015-01" db="EMBL/GenBank/DDBJ databases">
        <title>Evolutionary Origins and Diversification of the Mycorrhizal Mutualists.</title>
        <authorList>
            <consortium name="DOE Joint Genome Institute"/>
            <consortium name="Mycorrhizal Genomics Consortium"/>
            <person name="Kohler A."/>
            <person name="Kuo A."/>
            <person name="Nagy L.G."/>
            <person name="Floudas D."/>
            <person name="Copeland A."/>
            <person name="Barry K.W."/>
            <person name="Cichocki N."/>
            <person name="Veneault-Fourrey C."/>
            <person name="LaButti K."/>
            <person name="Lindquist E.A."/>
            <person name="Lipzen A."/>
            <person name="Lundell T."/>
            <person name="Morin E."/>
            <person name="Murat C."/>
            <person name="Riley R."/>
            <person name="Ohm R."/>
            <person name="Sun H."/>
            <person name="Tunlid A."/>
            <person name="Henrissat B."/>
            <person name="Grigoriev I.V."/>
            <person name="Hibbett D.S."/>
            <person name="Martin F."/>
        </authorList>
    </citation>
    <scope>NUCLEOTIDE SEQUENCE [LARGE SCALE GENOMIC DNA]</scope>
    <source>
        <strain evidence="3">Marx 270</strain>
    </source>
</reference>
<dbReference type="HOGENOM" id="CLU_2910451_0_0_1"/>
<dbReference type="AlphaFoldDB" id="A0A0C3K9N4"/>
<evidence type="ECO:0000313" key="2">
    <source>
        <dbReference type="EMBL" id="KIO06307.1"/>
    </source>
</evidence>
<evidence type="ECO:0000256" key="1">
    <source>
        <dbReference type="SAM" id="MobiDB-lite"/>
    </source>
</evidence>
<accession>A0A0C3K9N4</accession>
<name>A0A0C3K9N4_PISTI</name>
<dbReference type="InParanoid" id="A0A0C3K9N4"/>
<proteinExistence type="predicted"/>
<feature type="compositionally biased region" description="Polar residues" evidence="1">
    <location>
        <begin position="1"/>
        <end position="14"/>
    </location>
</feature>
<sequence length="62" mass="6904">MPFKHNSSPLTSSLLEHDSHLSQPTERHLASRTHTLPLKHSPQGPNLEPKEDGDNLQASEQV</sequence>
<dbReference type="Proteomes" id="UP000054217">
    <property type="component" value="Unassembled WGS sequence"/>
</dbReference>
<organism evidence="2 3">
    <name type="scientific">Pisolithus tinctorius Marx 270</name>
    <dbReference type="NCBI Taxonomy" id="870435"/>
    <lineage>
        <taxon>Eukaryota</taxon>
        <taxon>Fungi</taxon>
        <taxon>Dikarya</taxon>
        <taxon>Basidiomycota</taxon>
        <taxon>Agaricomycotina</taxon>
        <taxon>Agaricomycetes</taxon>
        <taxon>Agaricomycetidae</taxon>
        <taxon>Boletales</taxon>
        <taxon>Sclerodermatineae</taxon>
        <taxon>Pisolithaceae</taxon>
        <taxon>Pisolithus</taxon>
    </lineage>
</organism>
<feature type="region of interest" description="Disordered" evidence="1">
    <location>
        <begin position="1"/>
        <end position="62"/>
    </location>
</feature>
<feature type="non-terminal residue" evidence="2">
    <location>
        <position position="62"/>
    </location>
</feature>
<keyword evidence="3" id="KW-1185">Reference proteome</keyword>
<dbReference type="EMBL" id="KN831963">
    <property type="protein sequence ID" value="KIO06307.1"/>
    <property type="molecule type" value="Genomic_DNA"/>
</dbReference>